<feature type="transmembrane region" description="Helical" evidence="1">
    <location>
        <begin position="130"/>
        <end position="151"/>
    </location>
</feature>
<keyword evidence="3" id="KW-1185">Reference proteome</keyword>
<evidence type="ECO:0000313" key="3">
    <source>
        <dbReference type="Proteomes" id="UP000649328"/>
    </source>
</evidence>
<evidence type="ECO:0000256" key="1">
    <source>
        <dbReference type="SAM" id="Phobius"/>
    </source>
</evidence>
<evidence type="ECO:0000313" key="2">
    <source>
        <dbReference type="EMBL" id="KAF8002425.1"/>
    </source>
</evidence>
<name>A0A8H7GSR5_9ASCO</name>
<proteinExistence type="predicted"/>
<reference evidence="2" key="1">
    <citation type="submission" date="2020-10" db="EMBL/GenBank/DDBJ databases">
        <title>The Whole-Genome Sequence of Metschnikowia persimmonesis, a Novel Endophytic Yeast Species Isolated from Medicinal Plant Diospyros kaki Thumb.</title>
        <authorList>
            <person name="Rahmat E."/>
            <person name="Kang Y."/>
        </authorList>
    </citation>
    <scope>NUCLEOTIDE SEQUENCE</scope>
    <source>
        <strain evidence="2">KIOM G15050</strain>
    </source>
</reference>
<keyword evidence="1" id="KW-1133">Transmembrane helix</keyword>
<gene>
    <name evidence="2" type="ORF">HF325_003390</name>
</gene>
<dbReference type="Proteomes" id="UP000649328">
    <property type="component" value="Unassembled WGS sequence"/>
</dbReference>
<dbReference type="OrthoDB" id="4086710at2759"/>
<sequence>MSKQPNNANTRPSVSRGLDQLADLASAVANSVHGSSQDLGSDQQVFAKYATHSSALAAHPVGHLDLSKASLPTSLVKGNSSKQRNLLSFGELENAISSRRMGFSENSPLLPLYHSPVGHFEERSSGTTRVATLAAVLALVVSVLFIFGLWLSGEIVLAYRATLAYLGYLFGPVQ</sequence>
<organism evidence="2 3">
    <name type="scientific">Metschnikowia pulcherrima</name>
    <dbReference type="NCBI Taxonomy" id="27326"/>
    <lineage>
        <taxon>Eukaryota</taxon>
        <taxon>Fungi</taxon>
        <taxon>Dikarya</taxon>
        <taxon>Ascomycota</taxon>
        <taxon>Saccharomycotina</taxon>
        <taxon>Pichiomycetes</taxon>
        <taxon>Metschnikowiaceae</taxon>
        <taxon>Metschnikowia</taxon>
    </lineage>
</organism>
<dbReference type="AlphaFoldDB" id="A0A8H7GSR5"/>
<keyword evidence="1" id="KW-0472">Membrane</keyword>
<feature type="transmembrane region" description="Helical" evidence="1">
    <location>
        <begin position="157"/>
        <end position="173"/>
    </location>
</feature>
<dbReference type="EMBL" id="JACBPP010000004">
    <property type="protein sequence ID" value="KAF8002425.1"/>
    <property type="molecule type" value="Genomic_DNA"/>
</dbReference>
<protein>
    <submittedName>
        <fullName evidence="2">Uncharacterized protein</fullName>
    </submittedName>
</protein>
<keyword evidence="1" id="KW-0812">Transmembrane</keyword>
<accession>A0A8H7GSR5</accession>
<comment type="caution">
    <text evidence="2">The sequence shown here is derived from an EMBL/GenBank/DDBJ whole genome shotgun (WGS) entry which is preliminary data.</text>
</comment>